<dbReference type="FunFam" id="1.20.58.100:FF:000001">
    <property type="entry name" value="Succinate dehydrogenase flavoprotein subunit (SdhA)"/>
    <property type="match status" value="1"/>
</dbReference>
<comment type="similarity">
    <text evidence="3 18">Belongs to the FAD-dependent oxidoreductase 2 family. FRD/SDH subfamily.</text>
</comment>
<dbReference type="PANTHER" id="PTHR11632">
    <property type="entry name" value="SUCCINATE DEHYDROGENASE 2 FLAVOPROTEIN SUBUNIT"/>
    <property type="match status" value="1"/>
</dbReference>
<dbReference type="FunFam" id="3.90.700.10:FF:000001">
    <property type="entry name" value="Mitochondrial succinate dehydrogenase flavoprotein subunit"/>
    <property type="match status" value="1"/>
</dbReference>
<feature type="binding site" evidence="16">
    <location>
        <position position="245"/>
    </location>
    <ligand>
        <name>FAD</name>
        <dbReference type="ChEBI" id="CHEBI:57692"/>
    </ligand>
</feature>
<comment type="pathway">
    <text evidence="2 18">Carbohydrate metabolism; tricarboxylic acid cycle; fumarate from succinate (bacterial route): step 1/1.</text>
</comment>
<evidence type="ECO:0000256" key="13">
    <source>
        <dbReference type="NCBIfam" id="TIGR01816"/>
    </source>
</evidence>
<dbReference type="PRINTS" id="PR00411">
    <property type="entry name" value="PNDRDTASEI"/>
</dbReference>
<evidence type="ECO:0000256" key="6">
    <source>
        <dbReference type="ARBA" id="ARBA00022448"/>
    </source>
</evidence>
<evidence type="ECO:0000256" key="17">
    <source>
        <dbReference type="PIRSR" id="PIRSR611281-4"/>
    </source>
</evidence>
<feature type="binding site" evidence="15">
    <location>
        <position position="418"/>
    </location>
    <ligand>
        <name>substrate</name>
    </ligand>
</feature>
<keyword evidence="18" id="KW-0816">Tricarboxylic acid cycle</keyword>
<feature type="binding site" evidence="16">
    <location>
        <begin position="423"/>
        <end position="424"/>
    </location>
    <ligand>
        <name>FAD</name>
        <dbReference type="ChEBI" id="CHEBI:57692"/>
    </ligand>
</feature>
<dbReference type="InterPro" id="IPR036188">
    <property type="entry name" value="FAD/NAD-bd_sf"/>
</dbReference>
<feature type="binding site" evidence="16">
    <location>
        <begin position="58"/>
        <end position="73"/>
    </location>
    <ligand>
        <name>FAD</name>
        <dbReference type="ChEBI" id="CHEBI:57692"/>
    </ligand>
</feature>
<protein>
    <recommendedName>
        <fullName evidence="5 13">Succinate dehydrogenase flavoprotein subunit</fullName>
        <ecNumber evidence="4 18">1.3.5.1</ecNumber>
    </recommendedName>
</protein>
<dbReference type="InterPro" id="IPR015939">
    <property type="entry name" value="Fum_Rdtase/Succ_DH_flav-like_C"/>
</dbReference>
<evidence type="ECO:0000256" key="10">
    <source>
        <dbReference type="ARBA" id="ARBA00023002"/>
    </source>
</evidence>
<feature type="binding site" evidence="16">
    <location>
        <position position="407"/>
    </location>
    <ligand>
        <name>FAD</name>
        <dbReference type="ChEBI" id="CHEBI:57692"/>
    </ligand>
</feature>
<keyword evidence="9 18" id="KW-0249">Electron transport</keyword>
<dbReference type="Gene3D" id="1.20.58.100">
    <property type="entry name" value="Fumarate reductase/succinate dehydrogenase flavoprotein-like, C-terminal domain"/>
    <property type="match status" value="1"/>
</dbReference>
<evidence type="ECO:0000256" key="7">
    <source>
        <dbReference type="ARBA" id="ARBA00022630"/>
    </source>
</evidence>
<dbReference type="AlphaFoldDB" id="A0A168GA58"/>
<dbReference type="GO" id="GO:0009055">
    <property type="term" value="F:electron transfer activity"/>
    <property type="evidence" value="ECO:0007669"/>
    <property type="project" value="TreeGrafter"/>
</dbReference>
<dbReference type="RefSeq" id="WP_068208986.1">
    <property type="nucleotide sequence ID" value="NZ_LIIN01000020.1"/>
</dbReference>
<comment type="cofactor">
    <cofactor evidence="16">
        <name>FAD</name>
        <dbReference type="ChEBI" id="CHEBI:57692"/>
    </cofactor>
    <text evidence="16">Flavinylated by SdhE, about 5% flavinylation occurs in the absence of SdhE.</text>
</comment>
<dbReference type="NCBIfam" id="TIGR01816">
    <property type="entry name" value="sdhA_forward"/>
    <property type="match status" value="1"/>
</dbReference>
<evidence type="ECO:0000256" key="12">
    <source>
        <dbReference type="ARBA" id="ARBA00049220"/>
    </source>
</evidence>
<dbReference type="PROSITE" id="PS00504">
    <property type="entry name" value="FRD_SDH_FAD_BINDING"/>
    <property type="match status" value="1"/>
</dbReference>
<dbReference type="OrthoDB" id="9805351at2"/>
<dbReference type="InterPro" id="IPR027477">
    <property type="entry name" value="Succ_DH/fumarate_Rdtase_cat_sf"/>
</dbReference>
<evidence type="ECO:0000256" key="15">
    <source>
        <dbReference type="PIRSR" id="PIRSR611281-2"/>
    </source>
</evidence>
<keyword evidence="8 16" id="KW-0274">FAD</keyword>
<dbReference type="Proteomes" id="UP000076717">
    <property type="component" value="Unassembled WGS sequence"/>
</dbReference>
<dbReference type="FunFam" id="3.50.50.60:FF:000016">
    <property type="entry name" value="Succinate dehydrogenase flavoprotein subunit"/>
    <property type="match status" value="1"/>
</dbReference>
<dbReference type="EC" id="1.3.5.1" evidence="4 18"/>
<comment type="subcellular location">
    <subcellularLocation>
        <location evidence="1">Membrane</location>
        <topology evidence="1">Peripheral membrane protein</topology>
    </subcellularLocation>
</comment>
<organism evidence="21 23">
    <name type="scientific">Rathayibacter tanaceti</name>
    <dbReference type="NCBI Taxonomy" id="1671680"/>
    <lineage>
        <taxon>Bacteria</taxon>
        <taxon>Bacillati</taxon>
        <taxon>Actinomycetota</taxon>
        <taxon>Actinomycetes</taxon>
        <taxon>Micrococcales</taxon>
        <taxon>Microbacteriaceae</taxon>
        <taxon>Rathayibacter</taxon>
    </lineage>
</organism>
<gene>
    <name evidence="21" type="primary">sdhA</name>
    <name evidence="21" type="ORF">ACH61_00933</name>
    <name evidence="22" type="ORF">GSU10_10680</name>
</gene>
<evidence type="ECO:0000256" key="3">
    <source>
        <dbReference type="ARBA" id="ARBA00008040"/>
    </source>
</evidence>
<comment type="catalytic activity">
    <reaction evidence="12 18">
        <text>a quinone + succinate = fumarate + a quinol</text>
        <dbReference type="Rhea" id="RHEA:40523"/>
        <dbReference type="ChEBI" id="CHEBI:24646"/>
        <dbReference type="ChEBI" id="CHEBI:29806"/>
        <dbReference type="ChEBI" id="CHEBI:30031"/>
        <dbReference type="ChEBI" id="CHEBI:132124"/>
        <dbReference type="EC" id="1.3.5.1"/>
    </reaction>
</comment>
<dbReference type="InterPro" id="IPR003952">
    <property type="entry name" value="FRD_SDH_FAD_BS"/>
</dbReference>
<keyword evidence="7 16" id="KW-0285">Flavoprotein</keyword>
<evidence type="ECO:0000256" key="16">
    <source>
        <dbReference type="PIRSR" id="PIRSR611281-3"/>
    </source>
</evidence>
<dbReference type="GO" id="GO:0008177">
    <property type="term" value="F:succinate dehydrogenase (quinone) activity"/>
    <property type="evidence" value="ECO:0007669"/>
    <property type="project" value="UniProtKB-EC"/>
</dbReference>
<keyword evidence="23" id="KW-1185">Reference proteome</keyword>
<dbReference type="SUPFAM" id="SSF56425">
    <property type="entry name" value="Succinate dehydrogenase/fumarate reductase flavoprotein, catalytic domain"/>
    <property type="match status" value="1"/>
</dbReference>
<dbReference type="InterPro" id="IPR003953">
    <property type="entry name" value="FAD-dep_OxRdtase_2_FAD-bd"/>
</dbReference>
<evidence type="ECO:0000256" key="1">
    <source>
        <dbReference type="ARBA" id="ARBA00004170"/>
    </source>
</evidence>
<name>A0A168GA58_9MICO</name>
<dbReference type="GO" id="GO:0009061">
    <property type="term" value="P:anaerobic respiration"/>
    <property type="evidence" value="ECO:0007669"/>
    <property type="project" value="TreeGrafter"/>
</dbReference>
<dbReference type="Gene3D" id="3.90.700.10">
    <property type="entry name" value="Succinate dehydrogenase/fumarate reductase flavoprotein, catalytic domain"/>
    <property type="match status" value="1"/>
</dbReference>
<evidence type="ECO:0000313" key="22">
    <source>
        <dbReference type="EMBL" id="QHC56050.1"/>
    </source>
</evidence>
<feature type="binding site" evidence="16">
    <location>
        <begin position="36"/>
        <end position="41"/>
    </location>
    <ligand>
        <name>FAD</name>
        <dbReference type="ChEBI" id="CHEBI:57692"/>
    </ligand>
</feature>
<feature type="binding site" evidence="15">
    <location>
        <position position="278"/>
    </location>
    <ligand>
        <name>substrate</name>
    </ligand>
</feature>
<evidence type="ECO:0000256" key="5">
    <source>
        <dbReference type="ARBA" id="ARBA00019965"/>
    </source>
</evidence>
<dbReference type="GO" id="GO:0033765">
    <property type="term" value="F:steroid dehydrogenase activity, acting on the CH-CH group of donors"/>
    <property type="evidence" value="ECO:0007669"/>
    <property type="project" value="UniProtKB-ARBA"/>
</dbReference>
<dbReference type="InterPro" id="IPR037099">
    <property type="entry name" value="Fum_R/Succ_DH_flav-like_C_sf"/>
</dbReference>
<dbReference type="UniPathway" id="UPA00223">
    <property type="reaction ID" value="UER01005"/>
</dbReference>
<evidence type="ECO:0000259" key="20">
    <source>
        <dbReference type="Pfam" id="PF02910"/>
    </source>
</evidence>
<feature type="modified residue" description="Tele-8alpha-FAD histidine" evidence="17">
    <location>
        <position position="66"/>
    </location>
</feature>
<evidence type="ECO:0000256" key="14">
    <source>
        <dbReference type="PIRSR" id="PIRSR000171-1"/>
    </source>
</evidence>
<dbReference type="InterPro" id="IPR030664">
    <property type="entry name" value="SdhA/FrdA/AprA"/>
</dbReference>
<evidence type="ECO:0000313" key="21">
    <source>
        <dbReference type="EMBL" id="KZX21952.1"/>
    </source>
</evidence>
<dbReference type="GO" id="GO:0006099">
    <property type="term" value="P:tricarboxylic acid cycle"/>
    <property type="evidence" value="ECO:0007669"/>
    <property type="project" value="UniProtKB-UniRule"/>
</dbReference>
<dbReference type="KEGG" id="rte:GSU10_10680"/>
<dbReference type="PIRSF" id="PIRSF000171">
    <property type="entry name" value="SDHA_APRA_LASPO"/>
    <property type="match status" value="1"/>
</dbReference>
<dbReference type="PANTHER" id="PTHR11632:SF51">
    <property type="entry name" value="SUCCINATE DEHYDROGENASE [UBIQUINONE] FLAVOPROTEIN SUBUNIT, MITOCHONDRIAL"/>
    <property type="match status" value="1"/>
</dbReference>
<dbReference type="Proteomes" id="UP000465031">
    <property type="component" value="Chromosome"/>
</dbReference>
<proteinExistence type="inferred from homology"/>
<sequence>MSTPGHSHTGTDQNAFASTLGPDGVHYHQFDVVIVGAGGAGMRAAIEAGPKARTAVISKLYPTRSHTGAAQGGMAAALANVEEDSWEWHTFDTVKGGDYLVDQDAAEILAKEAIDAVIDLENMGLPFNRTDEGKIDQRRFGGHTRDHGKAPVRRACYAADRTGHMILQTLFQNCVKLGINFYNEFYVLDLVMTTVDGVDKPSGVVAYELATGELHVFQAKAIIFATGGFGKIYKTTSNAHTLTGDGVGIIWRKGLPLEDMEFFQFHPTGLAGLGILLTEGARGEGAILRNASGERFMERYAPTIKDLAPRDIVARCMVQEVAEGRGAGPHKDYVLLDCTHLGAEVLETKLPDITEFARTYLGVDPVVEPVPVMPTAHYAMGGIPTNVKAEVLSDNTTVVPGLYAAGECACVSVHGSNRLGTNSLLDINVFGKRSGNNAADYAQTVDFTPLPENPAGPIRDMLASLSSATGTERIASIRKELQDEMDKNAQVFRTDESLEAVTGTIQRLRDRFRNISVQDKGKRFNTDLLEAVELGFLLDLAEVVVYSARNRQESRGGHMRDDFPKRDDENYMQHTMAYLSGDAHSSDAGDHIRLDWKPVVITRYQPMERKY</sequence>
<reference evidence="21 23" key="1">
    <citation type="submission" date="2015-08" db="EMBL/GenBank/DDBJ databases">
        <title>Draft Genome Sequence of Rathayibacter sp. Strain VKM Ac-2596 Isolated from Leaf Gall Induced by Plant-Parasitic Nematodes.</title>
        <authorList>
            <person name="Vasilenko O.V."/>
            <person name="Starodumova I.P."/>
            <person name="Tarlachkov S.V."/>
            <person name="Dorofeeva L.V."/>
            <person name="Evtushenko L.I."/>
        </authorList>
    </citation>
    <scope>NUCLEOTIDE SEQUENCE [LARGE SCALE GENOMIC DNA]</scope>
    <source>
        <strain evidence="21 23">VKM Ac-2596</strain>
    </source>
</reference>
<keyword evidence="10 18" id="KW-0560">Oxidoreductase</keyword>
<dbReference type="SUPFAM" id="SSF51905">
    <property type="entry name" value="FAD/NAD(P)-binding domain"/>
    <property type="match status" value="1"/>
</dbReference>
<dbReference type="Pfam" id="PF00890">
    <property type="entry name" value="FAD_binding_2"/>
    <property type="match status" value="1"/>
</dbReference>
<dbReference type="PATRIC" id="fig|1671680.3.peg.979"/>
<dbReference type="Pfam" id="PF02910">
    <property type="entry name" value="Succ_DH_flav_C"/>
    <property type="match status" value="1"/>
</dbReference>
<reference evidence="24" key="3">
    <citation type="submission" date="2019-12" db="EMBL/GenBank/DDBJ databases">
        <title>Complete and draft genome sequences of new strains and members of some known species of the genus Rathayibacter isolated from plants.</title>
        <authorList>
            <person name="Tarlachkov S.V."/>
            <person name="Starodumova I.P."/>
            <person name="Dorofeeva L.V."/>
            <person name="Prisyazhnaya N.V."/>
            <person name="Leyn S."/>
            <person name="Zlamal J."/>
            <person name="Elan M."/>
            <person name="Osterman A.L."/>
            <person name="Nadler S."/>
            <person name="Subbotin S.A."/>
            <person name="Evtushenko L.I."/>
        </authorList>
    </citation>
    <scope>NUCLEOTIDE SEQUENCE [LARGE SCALE GENOMIC DNA]</scope>
    <source>
        <strain evidence="24">VKM Ac-2761</strain>
    </source>
</reference>
<evidence type="ECO:0000259" key="19">
    <source>
        <dbReference type="Pfam" id="PF00890"/>
    </source>
</evidence>
<dbReference type="EMBL" id="CP047186">
    <property type="protein sequence ID" value="QHC56050.1"/>
    <property type="molecule type" value="Genomic_DNA"/>
</dbReference>
<evidence type="ECO:0000256" key="11">
    <source>
        <dbReference type="ARBA" id="ARBA00023136"/>
    </source>
</evidence>
<evidence type="ECO:0000256" key="18">
    <source>
        <dbReference type="RuleBase" id="RU362051"/>
    </source>
</evidence>
<feature type="domain" description="Fumarate reductase/succinate dehydrogenase flavoprotein-like C-terminal" evidence="20">
    <location>
        <begin position="478"/>
        <end position="611"/>
    </location>
</feature>
<keyword evidence="11 18" id="KW-0472">Membrane</keyword>
<evidence type="ECO:0000256" key="9">
    <source>
        <dbReference type="ARBA" id="ARBA00022982"/>
    </source>
</evidence>
<dbReference type="SUPFAM" id="SSF46977">
    <property type="entry name" value="Succinate dehydrogenase/fumarate reductase flavoprotein C-terminal domain"/>
    <property type="match status" value="1"/>
</dbReference>
<dbReference type="Gene3D" id="3.50.50.60">
    <property type="entry name" value="FAD/NAD(P)-binding domain"/>
    <property type="match status" value="1"/>
</dbReference>
<evidence type="ECO:0000256" key="8">
    <source>
        <dbReference type="ARBA" id="ARBA00022827"/>
    </source>
</evidence>
<feature type="active site" description="Proton acceptor" evidence="14">
    <location>
        <position position="310"/>
    </location>
</feature>
<evidence type="ECO:0000256" key="2">
    <source>
        <dbReference type="ARBA" id="ARBA00004894"/>
    </source>
</evidence>
<dbReference type="EMBL" id="LIIN01000020">
    <property type="protein sequence ID" value="KZX21952.1"/>
    <property type="molecule type" value="Genomic_DNA"/>
</dbReference>
<dbReference type="GO" id="GO:0005886">
    <property type="term" value="C:plasma membrane"/>
    <property type="evidence" value="ECO:0007669"/>
    <property type="project" value="TreeGrafter"/>
</dbReference>
<reference evidence="22" key="2">
    <citation type="submission" date="2019-12" db="EMBL/GenBank/DDBJ databases">
        <title>Complete and Draft Genome Sequences of New Strains and Members of Some Known Species of the Genus Rathayibacter isolated from Plants.</title>
        <authorList>
            <person name="Tarlachkov S.V."/>
            <person name="Starodumova I.P."/>
            <person name="Dorofeeva L.V."/>
            <person name="Prisyazhnaya N.V."/>
            <person name="Leyn S.A."/>
            <person name="Zlamal J.E."/>
            <person name="Elane M.L."/>
            <person name="Osterman A.L."/>
            <person name="Nadler S.A."/>
            <person name="Subbotin S.A."/>
            <person name="Evtushenko L.I."/>
        </authorList>
    </citation>
    <scope>NUCLEOTIDE SEQUENCE</scope>
    <source>
        <strain evidence="22">VKM Ac-2761</strain>
    </source>
</reference>
<feature type="binding site" evidence="15">
    <location>
        <position position="266"/>
    </location>
    <ligand>
        <name>substrate</name>
    </ligand>
</feature>
<feature type="binding site" evidence="15">
    <location>
        <position position="377"/>
    </location>
    <ligand>
        <name>substrate</name>
    </ligand>
</feature>
<dbReference type="Gene3D" id="4.10.80.40">
    <property type="entry name" value="succinate dehydrogenase protein domain"/>
    <property type="match status" value="1"/>
</dbReference>
<evidence type="ECO:0000256" key="4">
    <source>
        <dbReference type="ARBA" id="ARBA00012792"/>
    </source>
</evidence>
<dbReference type="NCBIfam" id="TIGR01812">
    <property type="entry name" value="sdhA_frdA_Gneg"/>
    <property type="match status" value="1"/>
</dbReference>
<feature type="domain" description="FAD-dependent oxidoreductase 2 FAD-binding" evidence="19">
    <location>
        <begin position="31"/>
        <end position="424"/>
    </location>
</feature>
<dbReference type="PRINTS" id="PR00368">
    <property type="entry name" value="FADPNR"/>
</dbReference>
<evidence type="ECO:0000313" key="24">
    <source>
        <dbReference type="Proteomes" id="UP000465031"/>
    </source>
</evidence>
<dbReference type="GO" id="GO:0022900">
    <property type="term" value="P:electron transport chain"/>
    <property type="evidence" value="ECO:0007669"/>
    <property type="project" value="UniProtKB-UniRule"/>
</dbReference>
<accession>A0A168GA58</accession>
<keyword evidence="6 18" id="KW-0813">Transport</keyword>
<dbReference type="InterPro" id="IPR014006">
    <property type="entry name" value="Succ_Dhase_FrdA_Gneg"/>
</dbReference>
<dbReference type="GO" id="GO:0050660">
    <property type="term" value="F:flavin adenine dinucleotide binding"/>
    <property type="evidence" value="ECO:0007669"/>
    <property type="project" value="UniProtKB-UniRule"/>
</dbReference>
<evidence type="ECO:0000313" key="23">
    <source>
        <dbReference type="Proteomes" id="UP000076717"/>
    </source>
</evidence>
<dbReference type="InterPro" id="IPR011281">
    <property type="entry name" value="Succ_DH_flav_su_fwd"/>
</dbReference>